<protein>
    <submittedName>
        <fullName evidence="7">O-methyltransferase</fullName>
    </submittedName>
</protein>
<dbReference type="InterPro" id="IPR012967">
    <property type="entry name" value="COMT_dimerisation"/>
</dbReference>
<dbReference type="GO" id="GO:0008171">
    <property type="term" value="F:O-methyltransferase activity"/>
    <property type="evidence" value="ECO:0007669"/>
    <property type="project" value="InterPro"/>
</dbReference>
<dbReference type="Pfam" id="PF00891">
    <property type="entry name" value="Methyltransf_2"/>
    <property type="match status" value="1"/>
</dbReference>
<dbReference type="Proteomes" id="UP000198802">
    <property type="component" value="Unassembled WGS sequence"/>
</dbReference>
<organism evidence="7 8">
    <name type="scientific">Parafrankia irregularis</name>
    <dbReference type="NCBI Taxonomy" id="795642"/>
    <lineage>
        <taxon>Bacteria</taxon>
        <taxon>Bacillati</taxon>
        <taxon>Actinomycetota</taxon>
        <taxon>Actinomycetes</taxon>
        <taxon>Frankiales</taxon>
        <taxon>Frankiaceae</taxon>
        <taxon>Parafrankia</taxon>
    </lineage>
</organism>
<dbReference type="AlphaFoldDB" id="A0A0S4QGU1"/>
<keyword evidence="8" id="KW-1185">Reference proteome</keyword>
<accession>A0A0S4QGU1</accession>
<feature type="domain" description="O-methyltransferase C-terminal" evidence="5">
    <location>
        <begin position="181"/>
        <end position="325"/>
    </location>
</feature>
<dbReference type="RefSeq" id="WP_091272611.1">
    <property type="nucleotide sequence ID" value="NZ_FAOZ01000003.1"/>
</dbReference>
<dbReference type="PANTHER" id="PTHR43712:SF2">
    <property type="entry name" value="O-METHYLTRANSFERASE CICE"/>
    <property type="match status" value="1"/>
</dbReference>
<feature type="region of interest" description="Disordered" evidence="4">
    <location>
        <begin position="1"/>
        <end position="23"/>
    </location>
</feature>
<evidence type="ECO:0000259" key="6">
    <source>
        <dbReference type="Pfam" id="PF08100"/>
    </source>
</evidence>
<feature type="domain" description="O-methyltransferase dimerisation" evidence="6">
    <location>
        <begin position="33"/>
        <end position="109"/>
    </location>
</feature>
<dbReference type="PROSITE" id="PS51683">
    <property type="entry name" value="SAM_OMT_II"/>
    <property type="match status" value="1"/>
</dbReference>
<name>A0A0S4QGU1_9ACTN</name>
<dbReference type="SUPFAM" id="SSF53335">
    <property type="entry name" value="S-adenosyl-L-methionine-dependent methyltransferases"/>
    <property type="match status" value="1"/>
</dbReference>
<dbReference type="InterPro" id="IPR016461">
    <property type="entry name" value="COMT-like"/>
</dbReference>
<dbReference type="InterPro" id="IPR029063">
    <property type="entry name" value="SAM-dependent_MTases_sf"/>
</dbReference>
<keyword evidence="2 7" id="KW-0808">Transferase</keyword>
<gene>
    <name evidence="7" type="ORF">Ga0074812_103274</name>
</gene>
<evidence type="ECO:0000313" key="7">
    <source>
        <dbReference type="EMBL" id="CUU54784.1"/>
    </source>
</evidence>
<evidence type="ECO:0000256" key="3">
    <source>
        <dbReference type="ARBA" id="ARBA00022691"/>
    </source>
</evidence>
<dbReference type="GO" id="GO:0046983">
    <property type="term" value="F:protein dimerization activity"/>
    <property type="evidence" value="ECO:0007669"/>
    <property type="project" value="InterPro"/>
</dbReference>
<dbReference type="Pfam" id="PF08100">
    <property type="entry name" value="Dimerisation"/>
    <property type="match status" value="1"/>
</dbReference>
<dbReference type="PANTHER" id="PTHR43712">
    <property type="entry name" value="PUTATIVE (AFU_ORTHOLOGUE AFUA_4G14580)-RELATED"/>
    <property type="match status" value="1"/>
</dbReference>
<dbReference type="GO" id="GO:0032259">
    <property type="term" value="P:methylation"/>
    <property type="evidence" value="ECO:0007669"/>
    <property type="project" value="UniProtKB-KW"/>
</dbReference>
<proteinExistence type="predicted"/>
<dbReference type="SUPFAM" id="SSF46785">
    <property type="entry name" value="Winged helix' DNA-binding domain"/>
    <property type="match status" value="1"/>
</dbReference>
<evidence type="ECO:0000256" key="4">
    <source>
        <dbReference type="SAM" id="MobiDB-lite"/>
    </source>
</evidence>
<dbReference type="Gene3D" id="1.10.10.10">
    <property type="entry name" value="Winged helix-like DNA-binding domain superfamily/Winged helix DNA-binding domain"/>
    <property type="match status" value="1"/>
</dbReference>
<dbReference type="InterPro" id="IPR001077">
    <property type="entry name" value="COMT_C"/>
</dbReference>
<evidence type="ECO:0000256" key="1">
    <source>
        <dbReference type="ARBA" id="ARBA00022603"/>
    </source>
</evidence>
<dbReference type="EMBL" id="FAOZ01000003">
    <property type="protein sequence ID" value="CUU54784.1"/>
    <property type="molecule type" value="Genomic_DNA"/>
</dbReference>
<keyword evidence="1 7" id="KW-0489">Methyltransferase</keyword>
<dbReference type="InterPro" id="IPR036388">
    <property type="entry name" value="WH-like_DNA-bd_sf"/>
</dbReference>
<dbReference type="Gene3D" id="3.40.50.150">
    <property type="entry name" value="Vaccinia Virus protein VP39"/>
    <property type="match status" value="1"/>
</dbReference>
<evidence type="ECO:0000259" key="5">
    <source>
        <dbReference type="Pfam" id="PF00891"/>
    </source>
</evidence>
<reference evidence="8" key="1">
    <citation type="submission" date="2015-11" db="EMBL/GenBank/DDBJ databases">
        <authorList>
            <person name="Varghese N."/>
        </authorList>
    </citation>
    <scope>NUCLEOTIDE SEQUENCE [LARGE SCALE GENOMIC DNA]</scope>
    <source>
        <strain evidence="8">DSM 45899</strain>
    </source>
</reference>
<sequence>MTVELSDPSDLRDPSSSTELAAEPVVPGPAPVWEVIHGFTRYWAVVAALDLGLFEQLAAGPQPASALAAAVDVDEHRTALLADTLVALGLLTHEPAIGYQLGAVAATYLLAGAPRTMVALVRGAPGPHERWPELAQTLRRGAPAVRIEDDPGGFYPALARATAPVQRQVARAVVDTLSPIGADPLVIDLGAGAAPWTLAFLTAWPRAHALAVELPEVVAVTEGAIAVVGDAAVDAVRAGARVRVVAGDYHQVELPDAAADVVVLGHVLRAESVAGARRLVARAAAALRPGGTLVVADYPRPEVPAAPSAPALLMGLTMLASTGGDGVFRVADLHGWMRAAGLEPAATLQPLPGQTVMTARRP</sequence>
<evidence type="ECO:0000256" key="2">
    <source>
        <dbReference type="ARBA" id="ARBA00022679"/>
    </source>
</evidence>
<keyword evidence="3" id="KW-0949">S-adenosyl-L-methionine</keyword>
<evidence type="ECO:0000313" key="8">
    <source>
        <dbReference type="Proteomes" id="UP000198802"/>
    </source>
</evidence>
<dbReference type="InterPro" id="IPR036390">
    <property type="entry name" value="WH_DNA-bd_sf"/>
</dbReference>